<organism evidence="2 3">
    <name type="scientific">Nonlabens dokdonensis</name>
    <dbReference type="NCBI Taxonomy" id="328515"/>
    <lineage>
        <taxon>Bacteria</taxon>
        <taxon>Pseudomonadati</taxon>
        <taxon>Bacteroidota</taxon>
        <taxon>Flavobacteriia</taxon>
        <taxon>Flavobacteriales</taxon>
        <taxon>Flavobacteriaceae</taxon>
        <taxon>Nonlabens</taxon>
    </lineage>
</organism>
<accession>A0A1Z8AQJ6</accession>
<dbReference type="PROSITE" id="PS51257">
    <property type="entry name" value="PROKAR_LIPOPROTEIN"/>
    <property type="match status" value="1"/>
</dbReference>
<evidence type="ECO:0008006" key="4">
    <source>
        <dbReference type="Google" id="ProtNLM"/>
    </source>
</evidence>
<feature type="signal peptide" evidence="1">
    <location>
        <begin position="1"/>
        <end position="21"/>
    </location>
</feature>
<sequence>MKNIHKTLLIASCLLLLISCASIPASTSTLSKEVIKEANGMHELNLVLIDQLYAERSQRVNDFITYRYTPALLSNYEKLLPAGLDYKEELPNILQSVVPVINKKRDSMQDVLNVEKQTLVKELNANFTTYTTSTAALQGLIDSAVKLKESESNAITALENLTGVSPGTVTNIDARLEKLLSQSGNTIDQLLQLTNSLKK</sequence>
<feature type="chain" id="PRO_5012712713" description="Lipoprotein" evidence="1">
    <location>
        <begin position="22"/>
        <end position="199"/>
    </location>
</feature>
<name>A0A1Z8AQJ6_9FLAO</name>
<proteinExistence type="predicted"/>
<evidence type="ECO:0000256" key="1">
    <source>
        <dbReference type="SAM" id="SignalP"/>
    </source>
</evidence>
<dbReference type="EMBL" id="MAAX01000157">
    <property type="protein sequence ID" value="OUS12577.1"/>
    <property type="molecule type" value="Genomic_DNA"/>
</dbReference>
<gene>
    <name evidence="2" type="ORF">A9Q93_10135</name>
</gene>
<evidence type="ECO:0000313" key="2">
    <source>
        <dbReference type="EMBL" id="OUS12577.1"/>
    </source>
</evidence>
<protein>
    <recommendedName>
        <fullName evidence="4">Lipoprotein</fullName>
    </recommendedName>
</protein>
<comment type="caution">
    <text evidence="2">The sequence shown here is derived from an EMBL/GenBank/DDBJ whole genome shotgun (WGS) entry which is preliminary data.</text>
</comment>
<dbReference type="RefSeq" id="WP_303687316.1">
    <property type="nucleotide sequence ID" value="NZ_CAJXYO010000005.1"/>
</dbReference>
<reference evidence="3" key="1">
    <citation type="journal article" date="2017" name="Proc. Natl. Acad. Sci. U.S.A.">
        <title>Simulation of Deepwater Horizon oil plume reveals substrate specialization within a complex community of hydrocarbon-degraders.</title>
        <authorList>
            <person name="Hu P."/>
            <person name="Dubinsky E.A."/>
            <person name="Probst A.J."/>
            <person name="Wang J."/>
            <person name="Sieber C.M.K."/>
            <person name="Tom L.M."/>
            <person name="Gardinali P."/>
            <person name="Banfield J.F."/>
            <person name="Atlas R.M."/>
            <person name="Andersen G.L."/>
        </authorList>
    </citation>
    <scope>NUCLEOTIDE SEQUENCE [LARGE SCALE GENOMIC DNA]</scope>
</reference>
<dbReference type="Proteomes" id="UP000196102">
    <property type="component" value="Unassembled WGS sequence"/>
</dbReference>
<dbReference type="AlphaFoldDB" id="A0A1Z8AQJ6"/>
<keyword evidence="1" id="KW-0732">Signal</keyword>
<evidence type="ECO:0000313" key="3">
    <source>
        <dbReference type="Proteomes" id="UP000196102"/>
    </source>
</evidence>